<evidence type="ECO:0000256" key="6">
    <source>
        <dbReference type="ARBA" id="ARBA00022825"/>
    </source>
</evidence>
<comment type="caution">
    <text evidence="9">The sequence shown here is derived from an EMBL/GenBank/DDBJ whole genome shotgun (WGS) entry which is preliminary data.</text>
</comment>
<dbReference type="Pfam" id="PF13365">
    <property type="entry name" value="Trypsin_2"/>
    <property type="match status" value="1"/>
</dbReference>
<keyword evidence="10" id="KW-1185">Reference proteome</keyword>
<dbReference type="RefSeq" id="WP_345373814.1">
    <property type="nucleotide sequence ID" value="NZ_BAABJX010000052.1"/>
</dbReference>
<dbReference type="Gene3D" id="2.40.10.120">
    <property type="match status" value="1"/>
</dbReference>
<evidence type="ECO:0000256" key="1">
    <source>
        <dbReference type="ARBA" id="ARBA00010541"/>
    </source>
</evidence>
<protein>
    <submittedName>
        <fullName evidence="9">Trypsin-like peptidase domain-containing protein</fullName>
    </submittedName>
</protein>
<feature type="domain" description="PDZ" evidence="8">
    <location>
        <begin position="289"/>
        <end position="376"/>
    </location>
</feature>
<keyword evidence="5" id="KW-0378">Hydrolase</keyword>
<dbReference type="SUPFAM" id="SSF50156">
    <property type="entry name" value="PDZ domain-like"/>
    <property type="match status" value="2"/>
</dbReference>
<keyword evidence="4" id="KW-0677">Repeat</keyword>
<sequence>MMSNRKLFMALTASAMIGGMLSVATFKALESDDPKNDPITSTALPTNFTKPLNTPSDYVVPEGLNFVTAAKRVTPAVVHIKTFSKAPQGGPRDEFLREFFGIPEHGGGQNMRRGSGSGVIISSDGYIVTNNHVVDGANEIEVVLEDKRSYKGKVLGTDPTTDLALVKVEEKDLPYLTFGDSDDALVGQWVLAVGNPFDLTSTVTAGIISAKARSINILRGRADLAIESFIQTDAAVNPGNSGGALVDLNGNLIGINTAIASQTGSFTGYSFAVPSELARKVVEDIKEFGEVQRAVMGISILDVNAALKEDKGLDKIEGVYVAGVGEDSGADDAGIEAGDVILEIDGTKVNTVSALQELVARKHPGDKVDAVVKRAGKMKELEVTLKNRNNSTTWATSSNVKKELTELLGANFRVLTDEEKEKFELENGVVVSRVYPGKLQEAGIRKGFIITHADRQVIEDVEKLNEILNEKDAILLEGIYPGGSKKYYGLGLQ</sequence>
<dbReference type="Pfam" id="PF13180">
    <property type="entry name" value="PDZ_2"/>
    <property type="match status" value="1"/>
</dbReference>
<dbReference type="PANTHER" id="PTHR22939:SF129">
    <property type="entry name" value="SERINE PROTEASE HTRA2, MITOCHONDRIAL"/>
    <property type="match status" value="1"/>
</dbReference>
<dbReference type="Gene3D" id="2.30.42.10">
    <property type="match status" value="2"/>
</dbReference>
<organism evidence="9 10">
    <name type="scientific">Algivirga pacifica</name>
    <dbReference type="NCBI Taxonomy" id="1162670"/>
    <lineage>
        <taxon>Bacteria</taxon>
        <taxon>Pseudomonadati</taxon>
        <taxon>Bacteroidota</taxon>
        <taxon>Cytophagia</taxon>
        <taxon>Cytophagales</taxon>
        <taxon>Flammeovirgaceae</taxon>
        <taxon>Algivirga</taxon>
    </lineage>
</organism>
<dbReference type="NCBIfam" id="TIGR02037">
    <property type="entry name" value="degP_htrA_DO"/>
    <property type="match status" value="1"/>
</dbReference>
<evidence type="ECO:0000259" key="8">
    <source>
        <dbReference type="PROSITE" id="PS50106"/>
    </source>
</evidence>
<feature type="chain" id="PRO_5046414920" evidence="7">
    <location>
        <begin position="29"/>
        <end position="493"/>
    </location>
</feature>
<dbReference type="InterPro" id="IPR001940">
    <property type="entry name" value="Peptidase_S1C"/>
</dbReference>
<reference evidence="10" key="1">
    <citation type="journal article" date="2019" name="Int. J. Syst. Evol. Microbiol.">
        <title>The Global Catalogue of Microorganisms (GCM) 10K type strain sequencing project: providing services to taxonomists for standard genome sequencing and annotation.</title>
        <authorList>
            <consortium name="The Broad Institute Genomics Platform"/>
            <consortium name="The Broad Institute Genome Sequencing Center for Infectious Disease"/>
            <person name="Wu L."/>
            <person name="Ma J."/>
        </authorList>
    </citation>
    <scope>NUCLEOTIDE SEQUENCE [LARGE SCALE GENOMIC DNA]</scope>
    <source>
        <strain evidence="10">JCM 18326</strain>
    </source>
</reference>
<proteinExistence type="inferred from homology"/>
<accession>A0ABP9DHW1</accession>
<dbReference type="Proteomes" id="UP001500298">
    <property type="component" value="Unassembled WGS sequence"/>
</dbReference>
<dbReference type="PROSITE" id="PS50106">
    <property type="entry name" value="PDZ"/>
    <property type="match status" value="1"/>
</dbReference>
<dbReference type="SMART" id="SM00228">
    <property type="entry name" value="PDZ"/>
    <property type="match status" value="2"/>
</dbReference>
<dbReference type="PRINTS" id="PR00834">
    <property type="entry name" value="PROTEASES2C"/>
</dbReference>
<name>A0ABP9DHW1_9BACT</name>
<evidence type="ECO:0000313" key="10">
    <source>
        <dbReference type="Proteomes" id="UP001500298"/>
    </source>
</evidence>
<dbReference type="PANTHER" id="PTHR22939">
    <property type="entry name" value="SERINE PROTEASE FAMILY S1C HTRA-RELATED"/>
    <property type="match status" value="1"/>
</dbReference>
<keyword evidence="3 7" id="KW-0732">Signal</keyword>
<dbReference type="EMBL" id="BAABJX010000052">
    <property type="protein sequence ID" value="GAA4845734.1"/>
    <property type="molecule type" value="Genomic_DNA"/>
</dbReference>
<dbReference type="InterPro" id="IPR036034">
    <property type="entry name" value="PDZ_sf"/>
</dbReference>
<evidence type="ECO:0000256" key="3">
    <source>
        <dbReference type="ARBA" id="ARBA00022729"/>
    </source>
</evidence>
<evidence type="ECO:0000256" key="2">
    <source>
        <dbReference type="ARBA" id="ARBA00022670"/>
    </source>
</evidence>
<keyword evidence="6" id="KW-0720">Serine protease</keyword>
<feature type="signal peptide" evidence="7">
    <location>
        <begin position="1"/>
        <end position="28"/>
    </location>
</feature>
<evidence type="ECO:0000313" key="9">
    <source>
        <dbReference type="EMBL" id="GAA4845734.1"/>
    </source>
</evidence>
<keyword evidence="2" id="KW-0645">Protease</keyword>
<dbReference type="InterPro" id="IPR009003">
    <property type="entry name" value="Peptidase_S1_PA"/>
</dbReference>
<evidence type="ECO:0000256" key="4">
    <source>
        <dbReference type="ARBA" id="ARBA00022737"/>
    </source>
</evidence>
<dbReference type="InterPro" id="IPR001478">
    <property type="entry name" value="PDZ"/>
</dbReference>
<dbReference type="SUPFAM" id="SSF50494">
    <property type="entry name" value="Trypsin-like serine proteases"/>
    <property type="match status" value="1"/>
</dbReference>
<evidence type="ECO:0000256" key="5">
    <source>
        <dbReference type="ARBA" id="ARBA00022801"/>
    </source>
</evidence>
<evidence type="ECO:0000256" key="7">
    <source>
        <dbReference type="SAM" id="SignalP"/>
    </source>
</evidence>
<dbReference type="InterPro" id="IPR011782">
    <property type="entry name" value="Pept_S1C_Do"/>
</dbReference>
<comment type="similarity">
    <text evidence="1">Belongs to the peptidase S1C family.</text>
</comment>
<gene>
    <name evidence="9" type="ORF">GCM10023331_33140</name>
</gene>